<dbReference type="Gene3D" id="2.160.20.10">
    <property type="entry name" value="Single-stranded right-handed beta-helix, Pectin lyase-like"/>
    <property type="match status" value="1"/>
</dbReference>
<dbReference type="KEGG" id="ddl:Desdi_3152"/>
<protein>
    <submittedName>
        <fullName evidence="2">Cell wall-binding protein</fullName>
    </submittedName>
</protein>
<feature type="region of interest" description="Disordered" evidence="1">
    <location>
        <begin position="577"/>
        <end position="615"/>
    </location>
</feature>
<dbReference type="InterPro" id="IPR007253">
    <property type="entry name" value="Cell_wall-bd_2"/>
</dbReference>
<dbReference type="Gene3D" id="2.60.40.2700">
    <property type="match status" value="1"/>
</dbReference>
<name>L0FC96_DESDL</name>
<dbReference type="Pfam" id="PF20585">
    <property type="entry name" value="Pectate_lyase_5"/>
    <property type="match status" value="1"/>
</dbReference>
<dbReference type="PANTHER" id="PTHR30032:SF8">
    <property type="entry name" value="GERMINATION-SPECIFIC N-ACETYLMURAMOYL-L-ALANINE AMIDASE"/>
    <property type="match status" value="1"/>
</dbReference>
<dbReference type="InterPro" id="IPR046776">
    <property type="entry name" value="Pectate_lyase_5"/>
</dbReference>
<evidence type="ECO:0000313" key="2">
    <source>
        <dbReference type="EMBL" id="AGA70553.1"/>
    </source>
</evidence>
<gene>
    <name evidence="2" type="ordered locus">Desdi_3152</name>
</gene>
<dbReference type="InterPro" id="IPR012334">
    <property type="entry name" value="Pectin_lyas_fold"/>
</dbReference>
<dbReference type="Gene3D" id="3.40.50.12090">
    <property type="match status" value="2"/>
</dbReference>
<dbReference type="HOGENOM" id="CLU_250557_0_0_9"/>
<dbReference type="InterPro" id="IPR011050">
    <property type="entry name" value="Pectin_lyase_fold/virulence"/>
</dbReference>
<sequence>MKYKSIMPTHKAKQSALAWVLSVCFLLTQIFSAPPVWGATVDPSTNAFNTARLAGGDRYETAIAVAQKGWEESEYAVVARGDEFPDALSAGPLAYAYDAPILLTAPNALNEATLQELKRLGSKKVFLVGGEAAISQTVADKIVNSGMEIERIMGGSRYDTAVAVAKKLGAKSEVILATGSDFPDTLSISALAAKLGIPILLSGKDELPKSVQAYLEENAVTKTYILGGTGVISSAIEKSVPHPVRIEGKDRYGTNIAVMEHFAAELDYSNVYVAQGNNFPDALAGAVLAAKKSAPLVLAGKTLSDSTTAHLTSSLELDTKVIGLGGKQVVAVDILAGIVNSKAQIKVSEKYSLAGTYGPESGTATIAGDVIISSRDITLRDTIIEGDLLLAGSIGDGNVELNNVTVQGKTIVNGGGPNSIILINFNGQSITVDVPEGSNVRLVAQGSTSVASLSMESNGQLQESNLTGAGFTNVVIPAGAQVTLSGTFDQVNIQSAGAQVNVQQGSINTMTIAQSATNAVVNLASEVMVTTLNAEAAASVTGQGQITNANIKTDGVSIEQKPQNVTVSEGVKDASVGGAKVDATTPPPAPPAPAAGGGGGFGGGGGGDNTPSTTPVSGISVTGDATVGQTLTANPTPASATVTYQWMRCDTVNGTYTNIIGATSKTYTLTNEDLSKFIKVTATGTGSYTGTQTSAAAQVAKIVTTADELKSAVADPSVNLIKLGADLTLDSTLVVDRAVTIDGRGFSVNQAVNIAADNVTIKNLTGTVVDRETHQLSGVGSAMAFFVNANNVTLDNIKVDGNSITPSIAVIGWKGAQYTVANSDFANVLTGVFAHLGNTESAFQNKLTATGNTFTNVWAGIGGTQKTDLTATGNTFASIQAGGEGIGLGSGVMVIGSTTPGESAADVSYLESNNTFSYGEGNKVKDYRLAAVTSKEELETALANVNTTIINISGTIGAADNYTAYEITKSVKITGLPEAKVYGSFIIKTDGVVINGLTMYTRGGGNGPLKAAIDVIAKNVTITNNIFELPNPAALASSGGVGNGVTIWPNGLASTTEANYNISGNTFVGYSADTANWSSTGLQIAEGLDLKRFNMGGTVSAVVDLGAAEEILATGNTYTGCTNNYVHSNWTGGVVEYKYYFASNKEQLSSLEYMGDGGTMLLAAGVYELSEQLKITKPLAIVGAGGVIITVADPFNGGTQNSDKHLISINSVRGLVKLENMVIQSSTRSGINVFESDNVALKNISSINNAGAGLVVNNSIVVADGLNTSGNAWGYGINVDNGSNPSLGAPATRFTLNSGIIAEAKQIVSDAGNVEIVAPPNYSVFTKDASKVFGANITSWYGDENKYLDTSIYFDFDIVNVSDIDSIKFSLYNNNELLGTRFSNGDNLVNLLKDCAQYWEKSADTYTEVKGKRTMSAAFSTRTEESNNSYWISSACTATNASVPNQLVVEVVFDNVTYMATYSR</sequence>
<organism evidence="2 3">
    <name type="scientific">Desulfitobacterium dichloroeliminans (strain LMG P-21439 / DCA1)</name>
    <dbReference type="NCBI Taxonomy" id="871963"/>
    <lineage>
        <taxon>Bacteria</taxon>
        <taxon>Bacillati</taxon>
        <taxon>Bacillota</taxon>
        <taxon>Clostridia</taxon>
        <taxon>Eubacteriales</taxon>
        <taxon>Desulfitobacteriaceae</taxon>
        <taxon>Desulfitobacterium</taxon>
    </lineage>
</organism>
<keyword evidence="3" id="KW-1185">Reference proteome</keyword>
<dbReference type="eggNOG" id="COG3420">
    <property type="taxonomic scope" value="Bacteria"/>
</dbReference>
<dbReference type="PANTHER" id="PTHR30032">
    <property type="entry name" value="N-ACETYLMURAMOYL-L-ALANINE AMIDASE-RELATED"/>
    <property type="match status" value="1"/>
</dbReference>
<dbReference type="Proteomes" id="UP000010797">
    <property type="component" value="Chromosome"/>
</dbReference>
<dbReference type="eggNOG" id="COG2247">
    <property type="taxonomic scope" value="Bacteria"/>
</dbReference>
<accession>L0FC96</accession>
<evidence type="ECO:0000256" key="1">
    <source>
        <dbReference type="SAM" id="MobiDB-lite"/>
    </source>
</evidence>
<dbReference type="SUPFAM" id="SSF51126">
    <property type="entry name" value="Pectin lyase-like"/>
    <property type="match status" value="2"/>
</dbReference>
<dbReference type="EMBL" id="CP003344">
    <property type="protein sequence ID" value="AGA70553.1"/>
    <property type="molecule type" value="Genomic_DNA"/>
</dbReference>
<feature type="compositionally biased region" description="Gly residues" evidence="1">
    <location>
        <begin position="595"/>
        <end position="608"/>
    </location>
</feature>
<dbReference type="STRING" id="871963.Desdi_3152"/>
<evidence type="ECO:0000313" key="3">
    <source>
        <dbReference type="Proteomes" id="UP000010797"/>
    </source>
</evidence>
<dbReference type="RefSeq" id="WP_015263513.1">
    <property type="nucleotide sequence ID" value="NC_019903.1"/>
</dbReference>
<dbReference type="InterPro" id="IPR051922">
    <property type="entry name" value="Bact_Sporulation_Assoc"/>
</dbReference>
<reference evidence="3" key="1">
    <citation type="submission" date="2012-02" db="EMBL/GenBank/DDBJ databases">
        <title>Complete sequence of Desulfitobacterium dichloroeliminans LMG P-21439.</title>
        <authorList>
            <person name="Lucas S."/>
            <person name="Han J."/>
            <person name="Lapidus A."/>
            <person name="Cheng J.-F."/>
            <person name="Goodwin L."/>
            <person name="Pitluck S."/>
            <person name="Peters L."/>
            <person name="Ovchinnikova G."/>
            <person name="Teshima H."/>
            <person name="Detter J.C."/>
            <person name="Han C."/>
            <person name="Tapia R."/>
            <person name="Land M."/>
            <person name="Hauser L."/>
            <person name="Kyrpides N."/>
            <person name="Ivanova N."/>
            <person name="Pagani I."/>
            <person name="Kruse T."/>
            <person name="de Vos W.M."/>
            <person name="Boon N."/>
            <person name="Smidt H."/>
            <person name="Woyke T."/>
        </authorList>
    </citation>
    <scope>NUCLEOTIDE SEQUENCE [LARGE SCALE GENOMIC DNA]</scope>
    <source>
        <strain evidence="3">LMG P-21439 / DCA1</strain>
    </source>
</reference>
<proteinExistence type="predicted"/>
<dbReference type="Pfam" id="PF04122">
    <property type="entry name" value="CW_binding_2"/>
    <property type="match status" value="3"/>
</dbReference>